<dbReference type="InterPro" id="IPR034660">
    <property type="entry name" value="DinB/YfiT-like"/>
</dbReference>
<dbReference type="SUPFAM" id="SSF109854">
    <property type="entry name" value="DinB/YfiT-like putative metalloenzymes"/>
    <property type="match status" value="1"/>
</dbReference>
<evidence type="ECO:0000313" key="3">
    <source>
        <dbReference type="EMBL" id="MFE1751917.1"/>
    </source>
</evidence>
<comment type="caution">
    <text evidence="3">The sequence shown here is derived from an EMBL/GenBank/DDBJ whole genome shotgun (WGS) entry which is preliminary data.</text>
</comment>
<organism evidence="3 4">
    <name type="scientific">Streptomyces anandii</name>
    <dbReference type="NCBI Taxonomy" id="285454"/>
    <lineage>
        <taxon>Bacteria</taxon>
        <taxon>Bacillati</taxon>
        <taxon>Actinomycetota</taxon>
        <taxon>Actinomycetes</taxon>
        <taxon>Kitasatosporales</taxon>
        <taxon>Streptomycetaceae</taxon>
        <taxon>Streptomyces</taxon>
    </lineage>
</organism>
<gene>
    <name evidence="3" type="ORF">ACFW88_15490</name>
</gene>
<keyword evidence="1" id="KW-1133">Transmembrane helix</keyword>
<sequence>MTGPAVDRHAIHEELERARVTFHRLLDGAADADLRRGTEGTRWTNGQLLFHMLFGYILIRPLLALLRVFGRLPPGASRAFARVLNAATRPFDLINYLGPLGGARVLGRRRMGVAFDRVIAWLHRRLDAEREADLVLAMHYPTRWDPFFQDVMTVADLYRYPTRHFDFHRRQLTLTDDDRP</sequence>
<keyword evidence="4" id="KW-1185">Reference proteome</keyword>
<keyword evidence="1" id="KW-0812">Transmembrane</keyword>
<proteinExistence type="predicted"/>
<dbReference type="EMBL" id="JBHYTS010000020">
    <property type="protein sequence ID" value="MFE1751917.1"/>
    <property type="molecule type" value="Genomic_DNA"/>
</dbReference>
<dbReference type="Proteomes" id="UP001599756">
    <property type="component" value="Unassembled WGS sequence"/>
</dbReference>
<protein>
    <submittedName>
        <fullName evidence="3">DinB family protein</fullName>
    </submittedName>
</protein>
<dbReference type="InterPro" id="IPR024775">
    <property type="entry name" value="DinB-like"/>
</dbReference>
<evidence type="ECO:0000256" key="1">
    <source>
        <dbReference type="SAM" id="Phobius"/>
    </source>
</evidence>
<evidence type="ECO:0000313" key="4">
    <source>
        <dbReference type="Proteomes" id="UP001599756"/>
    </source>
</evidence>
<keyword evidence="1" id="KW-0472">Membrane</keyword>
<dbReference type="RefSeq" id="WP_381806664.1">
    <property type="nucleotide sequence ID" value="NZ_JBHYTS010000020.1"/>
</dbReference>
<feature type="domain" description="DinB-like" evidence="2">
    <location>
        <begin position="14"/>
        <end position="172"/>
    </location>
</feature>
<dbReference type="Pfam" id="PF12867">
    <property type="entry name" value="DinB_2"/>
    <property type="match status" value="1"/>
</dbReference>
<evidence type="ECO:0000259" key="2">
    <source>
        <dbReference type="Pfam" id="PF12867"/>
    </source>
</evidence>
<name>A0ABW6H5L7_9ACTN</name>
<reference evidence="3 4" key="1">
    <citation type="submission" date="2024-09" db="EMBL/GenBank/DDBJ databases">
        <title>The Natural Products Discovery Center: Release of the First 8490 Sequenced Strains for Exploring Actinobacteria Biosynthetic Diversity.</title>
        <authorList>
            <person name="Kalkreuter E."/>
            <person name="Kautsar S.A."/>
            <person name="Yang D."/>
            <person name="Bader C.D."/>
            <person name="Teijaro C.N."/>
            <person name="Fluegel L."/>
            <person name="Davis C.M."/>
            <person name="Simpson J.R."/>
            <person name="Lauterbach L."/>
            <person name="Steele A.D."/>
            <person name="Gui C."/>
            <person name="Meng S."/>
            <person name="Li G."/>
            <person name="Viehrig K."/>
            <person name="Ye F."/>
            <person name="Su P."/>
            <person name="Kiefer A.F."/>
            <person name="Nichols A."/>
            <person name="Cepeda A.J."/>
            <person name="Yan W."/>
            <person name="Fan B."/>
            <person name="Jiang Y."/>
            <person name="Adhikari A."/>
            <person name="Zheng C.-J."/>
            <person name="Schuster L."/>
            <person name="Cowan T.M."/>
            <person name="Smanski M.J."/>
            <person name="Chevrette M.G."/>
            <person name="De Carvalho L.P.S."/>
            <person name="Shen B."/>
        </authorList>
    </citation>
    <scope>NUCLEOTIDE SEQUENCE [LARGE SCALE GENOMIC DNA]</scope>
    <source>
        <strain evidence="3 4">NPDC059500</strain>
    </source>
</reference>
<accession>A0ABW6H5L7</accession>
<feature type="transmembrane region" description="Helical" evidence="1">
    <location>
        <begin position="48"/>
        <end position="69"/>
    </location>
</feature>